<evidence type="ECO:0000256" key="1">
    <source>
        <dbReference type="SAM" id="MobiDB-lite"/>
    </source>
</evidence>
<name>A0A6J4NLD4_9ACTN</name>
<dbReference type="EMBL" id="CADCUW010000084">
    <property type="protein sequence ID" value="CAA9391429.1"/>
    <property type="molecule type" value="Genomic_DNA"/>
</dbReference>
<protein>
    <submittedName>
        <fullName evidence="2">ABC-type antimicrobial peptide transport system, permease component</fullName>
    </submittedName>
</protein>
<feature type="region of interest" description="Disordered" evidence="1">
    <location>
        <begin position="1"/>
        <end position="85"/>
    </location>
</feature>
<feature type="non-terminal residue" evidence="2">
    <location>
        <position position="1"/>
    </location>
</feature>
<gene>
    <name evidence="2" type="ORF">AVDCRST_MAG01-01-526</name>
</gene>
<feature type="compositionally biased region" description="Basic and acidic residues" evidence="1">
    <location>
        <begin position="36"/>
        <end position="49"/>
    </location>
</feature>
<proteinExistence type="predicted"/>
<organism evidence="2">
    <name type="scientific">uncultured Rubrobacteraceae bacterium</name>
    <dbReference type="NCBI Taxonomy" id="349277"/>
    <lineage>
        <taxon>Bacteria</taxon>
        <taxon>Bacillati</taxon>
        <taxon>Actinomycetota</taxon>
        <taxon>Rubrobacteria</taxon>
        <taxon>Rubrobacterales</taxon>
        <taxon>Rubrobacteraceae</taxon>
        <taxon>environmental samples</taxon>
    </lineage>
</organism>
<dbReference type="AlphaFoldDB" id="A0A6J4NLD4"/>
<accession>A0A6J4NLD4</accession>
<sequence>RGRALPVSIGGDPALPDRGRHRRGPGCRRIGDPAQDPDRPPPGRRDGQRGRARLRGLRPDRRCLRRPSRLPLCPPPTRRSPTQGV</sequence>
<reference evidence="2" key="1">
    <citation type="submission" date="2020-02" db="EMBL/GenBank/DDBJ databases">
        <authorList>
            <person name="Meier V. D."/>
        </authorList>
    </citation>
    <scope>NUCLEOTIDE SEQUENCE</scope>
    <source>
        <strain evidence="2">AVDCRST_MAG01</strain>
    </source>
</reference>
<evidence type="ECO:0000313" key="2">
    <source>
        <dbReference type="EMBL" id="CAA9391429.1"/>
    </source>
</evidence>
<feature type="non-terminal residue" evidence="2">
    <location>
        <position position="85"/>
    </location>
</feature>